<evidence type="ECO:0000259" key="3">
    <source>
        <dbReference type="PROSITE" id="PS00125"/>
    </source>
</evidence>
<dbReference type="Pfam" id="PF00149">
    <property type="entry name" value="Metallophos"/>
    <property type="match status" value="1"/>
</dbReference>
<dbReference type="EMBL" id="KQ965799">
    <property type="protein sequence ID" value="KXS11611.1"/>
    <property type="molecule type" value="Genomic_DNA"/>
</dbReference>
<dbReference type="InterPro" id="IPR029052">
    <property type="entry name" value="Metallo-depent_PP-like"/>
</dbReference>
<evidence type="ECO:0000313" key="4">
    <source>
        <dbReference type="EMBL" id="KXS11611.1"/>
    </source>
</evidence>
<dbReference type="PROSITE" id="PS00125">
    <property type="entry name" value="SER_THR_PHOSPHATASE"/>
    <property type="match status" value="1"/>
</dbReference>
<protein>
    <recommendedName>
        <fullName evidence="1">Serine/threonine-protein phosphatase</fullName>
        <ecNumber evidence="1">3.1.3.16</ecNumber>
    </recommendedName>
</protein>
<proteinExistence type="inferred from homology"/>
<dbReference type="SMART" id="SM00156">
    <property type="entry name" value="PP2Ac"/>
    <property type="match status" value="1"/>
</dbReference>
<feature type="domain" description="Serine/threonine specific protein phosphatases" evidence="3">
    <location>
        <begin position="147"/>
        <end position="152"/>
    </location>
</feature>
<feature type="region of interest" description="Disordered" evidence="2">
    <location>
        <begin position="462"/>
        <end position="510"/>
    </location>
</feature>
<dbReference type="Proteomes" id="UP000070544">
    <property type="component" value="Unassembled WGS sequence"/>
</dbReference>
<dbReference type="InterPro" id="IPR043360">
    <property type="entry name" value="PP2B"/>
</dbReference>
<dbReference type="GO" id="GO:0033192">
    <property type="term" value="F:calmodulin-dependent protein phosphatase activity"/>
    <property type="evidence" value="ECO:0007669"/>
    <property type="project" value="InterPro"/>
</dbReference>
<dbReference type="OrthoDB" id="5593063at2759"/>
<evidence type="ECO:0000313" key="5">
    <source>
        <dbReference type="Proteomes" id="UP000070544"/>
    </source>
</evidence>
<sequence>MYKSRLVGTTDRIVPEVDPIEMQRPSDQEFFIDYPLNTKPDEKLLMDLFWRQGRLSESHALWLVNTATSIMRSEPNLLQLDGPIVICGDIHGQFYDLRSLFEVAGSPSATRKFVFLGDYVDRGTFSIECLLYLYCIKILFPTSVYMLRGNHECRRLTSHFTFRTECVLKYSNTVYEACVQSFDALPLVAVVNRQFFCVHGGIGPDLQNGVEEIEKINRFQEPPRSGLFCDLLWSDPYPNYDKAESLEFESNPKRGCSVWYGYSAVKTFLERYRLLCLIRAHEVQDKGFTFYRSLPSTNFPSLVSLFSAPNYCDSYGNKGAVIFHEPDKAHFGVKQFGSTEHPFCLPRFENAFEWSLPFLAQKTVTMLLHILSICSEEELEQDEPMPPAIDASDEVQRSRNIARKKALALSKLSMFLQTLREESEAVSELKVVMKTTRLPYGSLSVGLENLRRNIHSFDEAMEADGPNERLPPDEEALPTAPQSFQKIDPMVLEPGPVPMPLPLPPLSPAR</sequence>
<dbReference type="Gene3D" id="3.60.21.10">
    <property type="match status" value="1"/>
</dbReference>
<organism evidence="4 5">
    <name type="scientific">Gonapodya prolifera (strain JEL478)</name>
    <name type="common">Monoblepharis prolifera</name>
    <dbReference type="NCBI Taxonomy" id="1344416"/>
    <lineage>
        <taxon>Eukaryota</taxon>
        <taxon>Fungi</taxon>
        <taxon>Fungi incertae sedis</taxon>
        <taxon>Chytridiomycota</taxon>
        <taxon>Chytridiomycota incertae sedis</taxon>
        <taxon>Monoblepharidomycetes</taxon>
        <taxon>Monoblepharidales</taxon>
        <taxon>Gonapodyaceae</taxon>
        <taxon>Gonapodya</taxon>
    </lineage>
</organism>
<dbReference type="GO" id="GO:0097720">
    <property type="term" value="P:calcineurin-mediated signaling"/>
    <property type="evidence" value="ECO:0007669"/>
    <property type="project" value="InterPro"/>
</dbReference>
<keyword evidence="5" id="KW-1185">Reference proteome</keyword>
<feature type="compositionally biased region" description="Pro residues" evidence="2">
    <location>
        <begin position="495"/>
        <end position="510"/>
    </location>
</feature>
<reference evidence="4 5" key="1">
    <citation type="journal article" date="2015" name="Genome Biol. Evol.">
        <title>Phylogenomic analyses indicate that early fungi evolved digesting cell walls of algal ancestors of land plants.</title>
        <authorList>
            <person name="Chang Y."/>
            <person name="Wang S."/>
            <person name="Sekimoto S."/>
            <person name="Aerts A.L."/>
            <person name="Choi C."/>
            <person name="Clum A."/>
            <person name="LaButti K.M."/>
            <person name="Lindquist E.A."/>
            <person name="Yee Ngan C."/>
            <person name="Ohm R.A."/>
            <person name="Salamov A.A."/>
            <person name="Grigoriev I.V."/>
            <person name="Spatafora J.W."/>
            <person name="Berbee M.L."/>
        </authorList>
    </citation>
    <scope>NUCLEOTIDE SEQUENCE [LARGE SCALE GENOMIC DNA]</scope>
    <source>
        <strain evidence="4 5">JEL478</strain>
    </source>
</reference>
<dbReference type="EC" id="3.1.3.16" evidence="1"/>
<dbReference type="PANTHER" id="PTHR45673">
    <property type="entry name" value="SERINE/THREONINE-PROTEIN PHOSPHATASE 2B CATALYTIC SUBUNIT 1-RELATED"/>
    <property type="match status" value="1"/>
</dbReference>
<name>A0A139A489_GONPJ</name>
<dbReference type="PRINTS" id="PR00114">
    <property type="entry name" value="STPHPHTASE"/>
</dbReference>
<evidence type="ECO:0000256" key="1">
    <source>
        <dbReference type="RuleBase" id="RU004273"/>
    </source>
</evidence>
<comment type="similarity">
    <text evidence="1">Belongs to the PPP phosphatase family.</text>
</comment>
<dbReference type="InterPro" id="IPR006186">
    <property type="entry name" value="Ser/Thr-sp_prot-phosphatase"/>
</dbReference>
<dbReference type="InterPro" id="IPR004843">
    <property type="entry name" value="Calcineurin-like_PHP"/>
</dbReference>
<dbReference type="AlphaFoldDB" id="A0A139A489"/>
<dbReference type="STRING" id="1344416.A0A139A489"/>
<accession>A0A139A489</accession>
<comment type="catalytic activity">
    <reaction evidence="1">
        <text>O-phospho-L-threonyl-[protein] + H2O = L-threonyl-[protein] + phosphate</text>
        <dbReference type="Rhea" id="RHEA:47004"/>
        <dbReference type="Rhea" id="RHEA-COMP:11060"/>
        <dbReference type="Rhea" id="RHEA-COMP:11605"/>
        <dbReference type="ChEBI" id="CHEBI:15377"/>
        <dbReference type="ChEBI" id="CHEBI:30013"/>
        <dbReference type="ChEBI" id="CHEBI:43474"/>
        <dbReference type="ChEBI" id="CHEBI:61977"/>
        <dbReference type="EC" id="3.1.3.16"/>
    </reaction>
</comment>
<dbReference type="SUPFAM" id="SSF56300">
    <property type="entry name" value="Metallo-dependent phosphatases"/>
    <property type="match status" value="1"/>
</dbReference>
<keyword evidence="1" id="KW-0378">Hydrolase</keyword>
<dbReference type="OMA" id="PPMENRI"/>
<evidence type="ECO:0000256" key="2">
    <source>
        <dbReference type="SAM" id="MobiDB-lite"/>
    </source>
</evidence>
<gene>
    <name evidence="4" type="ORF">M427DRAFT_102255</name>
</gene>